<feature type="domain" description="ABC transporter" evidence="7">
    <location>
        <begin position="55"/>
        <end position="173"/>
    </location>
</feature>
<dbReference type="SUPFAM" id="SSF52540">
    <property type="entry name" value="P-loop containing nucleoside triphosphate hydrolases"/>
    <property type="match status" value="1"/>
</dbReference>
<feature type="compositionally biased region" description="Polar residues" evidence="6">
    <location>
        <begin position="1"/>
        <end position="21"/>
    </location>
</feature>
<dbReference type="Proteomes" id="UP000661507">
    <property type="component" value="Unassembled WGS sequence"/>
</dbReference>
<comment type="similarity">
    <text evidence="1">Belongs to the ABC transporter superfamily.</text>
</comment>
<keyword evidence="5" id="KW-0067">ATP-binding</keyword>
<evidence type="ECO:0000256" key="6">
    <source>
        <dbReference type="SAM" id="MobiDB-lite"/>
    </source>
</evidence>
<dbReference type="GO" id="GO:0016887">
    <property type="term" value="F:ATP hydrolysis activity"/>
    <property type="evidence" value="ECO:0007669"/>
    <property type="project" value="InterPro"/>
</dbReference>
<dbReference type="PANTHER" id="PTHR42711:SF5">
    <property type="entry name" value="ABC TRANSPORTER ATP-BINDING PROTEIN NATA"/>
    <property type="match status" value="1"/>
</dbReference>
<keyword evidence="9" id="KW-1185">Reference proteome</keyword>
<dbReference type="EMBL" id="BMKW01000034">
    <property type="protein sequence ID" value="GGJ44635.1"/>
    <property type="molecule type" value="Genomic_DNA"/>
</dbReference>
<gene>
    <name evidence="8" type="ORF">GCM10011320_60110</name>
</gene>
<proteinExistence type="inferred from homology"/>
<reference evidence="8" key="2">
    <citation type="submission" date="2020-09" db="EMBL/GenBank/DDBJ databases">
        <authorList>
            <person name="Sun Q."/>
            <person name="Zhou Y."/>
        </authorList>
    </citation>
    <scope>NUCLEOTIDE SEQUENCE</scope>
    <source>
        <strain evidence="8">CGMCC 1.3617</strain>
    </source>
</reference>
<keyword evidence="4" id="KW-0547">Nucleotide-binding</keyword>
<dbReference type="Pfam" id="PF00005">
    <property type="entry name" value="ABC_tran"/>
    <property type="match status" value="1"/>
</dbReference>
<evidence type="ECO:0000256" key="4">
    <source>
        <dbReference type="ARBA" id="ARBA00022741"/>
    </source>
</evidence>
<dbReference type="PANTHER" id="PTHR42711">
    <property type="entry name" value="ABC TRANSPORTER ATP-BINDING PROTEIN"/>
    <property type="match status" value="1"/>
</dbReference>
<sequence length="177" mass="19187">MVRITSGTTSRSPAASQSNDDTPARRRGTSMTITPEPMIEARRLRRRFGDRVTVDSINFAIARGEIFGFLSPNGAGKSTTVRMVTGHVPASEGTAMVAGYDVAKDPIAARELLSVVPEEANVYADLTVWRNVMLMGELHAVGRRQRTEGGKELLGLFGLVGREKQKGRDLSKGLRCA</sequence>
<organism evidence="8 9">
    <name type="scientific">Neoroseomonas lacus</name>
    <dbReference type="NCBI Taxonomy" id="287609"/>
    <lineage>
        <taxon>Bacteria</taxon>
        <taxon>Pseudomonadati</taxon>
        <taxon>Pseudomonadota</taxon>
        <taxon>Alphaproteobacteria</taxon>
        <taxon>Acetobacterales</taxon>
        <taxon>Acetobacteraceae</taxon>
        <taxon>Neoroseomonas</taxon>
    </lineage>
</organism>
<evidence type="ECO:0000313" key="8">
    <source>
        <dbReference type="EMBL" id="GGJ44635.1"/>
    </source>
</evidence>
<evidence type="ECO:0000256" key="1">
    <source>
        <dbReference type="ARBA" id="ARBA00005417"/>
    </source>
</evidence>
<comment type="caution">
    <text evidence="8">The sequence shown here is derived from an EMBL/GenBank/DDBJ whole genome shotgun (WGS) entry which is preliminary data.</text>
</comment>
<dbReference type="RefSeq" id="WP_188973845.1">
    <property type="nucleotide sequence ID" value="NZ_BMKW01000034.1"/>
</dbReference>
<dbReference type="Gene3D" id="3.40.50.300">
    <property type="entry name" value="P-loop containing nucleotide triphosphate hydrolases"/>
    <property type="match status" value="1"/>
</dbReference>
<dbReference type="InterPro" id="IPR050763">
    <property type="entry name" value="ABC_transporter_ATP-binding"/>
</dbReference>
<evidence type="ECO:0000313" key="9">
    <source>
        <dbReference type="Proteomes" id="UP000661507"/>
    </source>
</evidence>
<dbReference type="InterPro" id="IPR027417">
    <property type="entry name" value="P-loop_NTPase"/>
</dbReference>
<evidence type="ECO:0000256" key="3">
    <source>
        <dbReference type="ARBA" id="ARBA00022458"/>
    </source>
</evidence>
<evidence type="ECO:0000259" key="7">
    <source>
        <dbReference type="Pfam" id="PF00005"/>
    </source>
</evidence>
<feature type="region of interest" description="Disordered" evidence="6">
    <location>
        <begin position="1"/>
        <end position="33"/>
    </location>
</feature>
<keyword evidence="3" id="KW-0536">Nodulation</keyword>
<reference evidence="8" key="1">
    <citation type="journal article" date="2014" name="Int. J. Syst. Evol. Microbiol.">
        <title>Complete genome sequence of Corynebacterium casei LMG S-19264T (=DSM 44701T), isolated from a smear-ripened cheese.</title>
        <authorList>
            <consortium name="US DOE Joint Genome Institute (JGI-PGF)"/>
            <person name="Walter F."/>
            <person name="Albersmeier A."/>
            <person name="Kalinowski J."/>
            <person name="Ruckert C."/>
        </authorList>
    </citation>
    <scope>NUCLEOTIDE SEQUENCE</scope>
    <source>
        <strain evidence="8">CGMCC 1.3617</strain>
    </source>
</reference>
<accession>A0A917L632</accession>
<evidence type="ECO:0000256" key="5">
    <source>
        <dbReference type="ARBA" id="ARBA00022840"/>
    </source>
</evidence>
<protein>
    <recommendedName>
        <fullName evidence="7">ABC transporter domain-containing protein</fullName>
    </recommendedName>
</protein>
<dbReference type="AlphaFoldDB" id="A0A917L632"/>
<name>A0A917L632_9PROT</name>
<dbReference type="InterPro" id="IPR003439">
    <property type="entry name" value="ABC_transporter-like_ATP-bd"/>
</dbReference>
<evidence type="ECO:0000256" key="2">
    <source>
        <dbReference type="ARBA" id="ARBA00022448"/>
    </source>
</evidence>
<keyword evidence="2" id="KW-0813">Transport</keyword>
<dbReference type="GO" id="GO:0005524">
    <property type="term" value="F:ATP binding"/>
    <property type="evidence" value="ECO:0007669"/>
    <property type="project" value="UniProtKB-KW"/>
</dbReference>